<dbReference type="Proteomes" id="UP001480595">
    <property type="component" value="Unassembled WGS sequence"/>
</dbReference>
<dbReference type="EMBL" id="JAQQWL010000005">
    <property type="protein sequence ID" value="KAK8073173.1"/>
    <property type="molecule type" value="Genomic_DNA"/>
</dbReference>
<evidence type="ECO:0000313" key="2">
    <source>
        <dbReference type="Proteomes" id="UP001480595"/>
    </source>
</evidence>
<proteinExistence type="predicted"/>
<name>A0ABR1VTL5_9PEZI</name>
<comment type="caution">
    <text evidence="1">The sequence shown here is derived from an EMBL/GenBank/DDBJ whole genome shotgun (WGS) entry which is preliminary data.</text>
</comment>
<evidence type="ECO:0000313" key="1">
    <source>
        <dbReference type="EMBL" id="KAK8073173.1"/>
    </source>
</evidence>
<dbReference type="RefSeq" id="XP_066717648.1">
    <property type="nucleotide sequence ID" value="XM_066855481.1"/>
</dbReference>
<organism evidence="1 2">
    <name type="scientific">Apiospora phragmitis</name>
    <dbReference type="NCBI Taxonomy" id="2905665"/>
    <lineage>
        <taxon>Eukaryota</taxon>
        <taxon>Fungi</taxon>
        <taxon>Dikarya</taxon>
        <taxon>Ascomycota</taxon>
        <taxon>Pezizomycotina</taxon>
        <taxon>Sordariomycetes</taxon>
        <taxon>Xylariomycetidae</taxon>
        <taxon>Amphisphaeriales</taxon>
        <taxon>Apiosporaceae</taxon>
        <taxon>Apiospora</taxon>
    </lineage>
</organism>
<sequence>MPVHGMLQPQDTGFQPRKFQVASCKAVSLDVPPELNSKYTNPKLAPYTPPVAIPFEIVLEHP</sequence>
<gene>
    <name evidence="1" type="ORF">PG994_004072</name>
</gene>
<accession>A0ABR1VTL5</accession>
<dbReference type="GeneID" id="92088544"/>
<protein>
    <submittedName>
        <fullName evidence="1">Uncharacterized protein</fullName>
    </submittedName>
</protein>
<reference evidence="1 2" key="1">
    <citation type="submission" date="2023-01" db="EMBL/GenBank/DDBJ databases">
        <title>Analysis of 21 Apiospora genomes using comparative genomics revels a genus with tremendous synthesis potential of carbohydrate active enzymes and secondary metabolites.</title>
        <authorList>
            <person name="Sorensen T."/>
        </authorList>
    </citation>
    <scope>NUCLEOTIDE SEQUENCE [LARGE SCALE GENOMIC DNA]</scope>
    <source>
        <strain evidence="1 2">CBS 135458</strain>
    </source>
</reference>
<keyword evidence="2" id="KW-1185">Reference proteome</keyword>